<evidence type="ECO:0000256" key="1">
    <source>
        <dbReference type="SAM" id="Phobius"/>
    </source>
</evidence>
<feature type="transmembrane region" description="Helical" evidence="1">
    <location>
        <begin position="12"/>
        <end position="29"/>
    </location>
</feature>
<accession>A0A1H3B2E8</accession>
<proteinExistence type="predicted"/>
<dbReference type="OrthoDB" id="7851333at2"/>
<evidence type="ECO:0000313" key="3">
    <source>
        <dbReference type="Proteomes" id="UP000198539"/>
    </source>
</evidence>
<dbReference type="Proteomes" id="UP000198539">
    <property type="component" value="Unassembled WGS sequence"/>
</dbReference>
<organism evidence="2 3">
    <name type="scientific">Roseicitreum antarcticum</name>
    <dbReference type="NCBI Taxonomy" id="564137"/>
    <lineage>
        <taxon>Bacteria</taxon>
        <taxon>Pseudomonadati</taxon>
        <taxon>Pseudomonadota</taxon>
        <taxon>Alphaproteobacteria</taxon>
        <taxon>Rhodobacterales</taxon>
        <taxon>Paracoccaceae</taxon>
        <taxon>Roseicitreum</taxon>
    </lineage>
</organism>
<evidence type="ECO:0000313" key="2">
    <source>
        <dbReference type="EMBL" id="SDX35219.1"/>
    </source>
</evidence>
<feature type="transmembrane region" description="Helical" evidence="1">
    <location>
        <begin position="35"/>
        <end position="56"/>
    </location>
</feature>
<reference evidence="2 3" key="1">
    <citation type="submission" date="2016-10" db="EMBL/GenBank/DDBJ databases">
        <authorList>
            <person name="de Groot N.N."/>
        </authorList>
    </citation>
    <scope>NUCLEOTIDE SEQUENCE [LARGE SCALE GENOMIC DNA]</scope>
    <source>
        <strain evidence="2 3">CGMCC 1.8894</strain>
    </source>
</reference>
<dbReference type="EMBL" id="FNOM01000007">
    <property type="protein sequence ID" value="SDX35219.1"/>
    <property type="molecule type" value="Genomic_DNA"/>
</dbReference>
<dbReference type="RefSeq" id="WP_092890469.1">
    <property type="nucleotide sequence ID" value="NZ_CP061498.1"/>
</dbReference>
<gene>
    <name evidence="2" type="ORF">SAMN04488238_107200</name>
</gene>
<keyword evidence="1" id="KW-0472">Membrane</keyword>
<sequence length="168" mass="17481">MVRAEIAARLHRWREVLAGGAIVLAGLWLGSLGGVLMVAIGLAVGLAGVAAAITGLRRMRFQRADTGPGIVQVVEGQISYFGPETGGFVALSDLTALHLCDAGRTWLLTAPPGAALTIPAGAQGADQLFDLFASLPGLDMSALLRAVNHADPAGDQLIWQRRHLTALN</sequence>
<keyword evidence="1" id="KW-0812">Transmembrane</keyword>
<protein>
    <submittedName>
        <fullName evidence="2">Uncharacterized protein</fullName>
    </submittedName>
</protein>
<dbReference type="STRING" id="564137.SAMN04488238_107200"/>
<keyword evidence="3" id="KW-1185">Reference proteome</keyword>
<name>A0A1H3B2E8_9RHOB</name>
<keyword evidence="1" id="KW-1133">Transmembrane helix</keyword>
<dbReference type="AlphaFoldDB" id="A0A1H3B2E8"/>